<evidence type="ECO:0000259" key="1">
    <source>
        <dbReference type="Pfam" id="PF03781"/>
    </source>
</evidence>
<dbReference type="InterPro" id="IPR005532">
    <property type="entry name" value="SUMF_dom"/>
</dbReference>
<dbReference type="AlphaFoldDB" id="A0A382UM23"/>
<dbReference type="EMBL" id="UINC01145284">
    <property type="protein sequence ID" value="SVD35316.1"/>
    <property type="molecule type" value="Genomic_DNA"/>
</dbReference>
<sequence>MKRIIFLFFVSGCFLFSEFALPASSALEEDVSRGMVRIIAGAFTSGSEKFNDEKPEKDIYLDSFLIDKFEVTQKGFKKIMKKNPSEFRGDSLPIDRVTWYEARDYCSAVGKRLPTEAEWEKAARSGSITQYFWGSDPDDSYAWHWDNSGRKTHPVGEKKPNKFGAYDMSGNVWEWTADWYDQSYYHRRSLNNPKSPFSGKYRVLRGGSFMDKTEGLRVTRRNWDLPSARFKNFGFRCAKSQNTISID</sequence>
<gene>
    <name evidence="2" type="ORF">METZ01_LOCUS388170</name>
</gene>
<dbReference type="GO" id="GO:0120147">
    <property type="term" value="F:formylglycine-generating oxidase activity"/>
    <property type="evidence" value="ECO:0007669"/>
    <property type="project" value="TreeGrafter"/>
</dbReference>
<dbReference type="PANTHER" id="PTHR23150:SF19">
    <property type="entry name" value="FORMYLGLYCINE-GENERATING ENZYME"/>
    <property type="match status" value="1"/>
</dbReference>
<organism evidence="2">
    <name type="scientific">marine metagenome</name>
    <dbReference type="NCBI Taxonomy" id="408172"/>
    <lineage>
        <taxon>unclassified sequences</taxon>
        <taxon>metagenomes</taxon>
        <taxon>ecological metagenomes</taxon>
    </lineage>
</organism>
<protein>
    <recommendedName>
        <fullName evidence="1">Sulfatase-modifying factor enzyme-like domain-containing protein</fullName>
    </recommendedName>
</protein>
<feature type="domain" description="Sulfatase-modifying factor enzyme-like" evidence="1">
    <location>
        <begin position="34"/>
        <end position="239"/>
    </location>
</feature>
<dbReference type="SUPFAM" id="SSF56436">
    <property type="entry name" value="C-type lectin-like"/>
    <property type="match status" value="1"/>
</dbReference>
<dbReference type="InterPro" id="IPR042095">
    <property type="entry name" value="SUMF_sf"/>
</dbReference>
<dbReference type="InterPro" id="IPR051043">
    <property type="entry name" value="Sulfatase_Mod_Factor_Kinase"/>
</dbReference>
<dbReference type="PANTHER" id="PTHR23150">
    <property type="entry name" value="SULFATASE MODIFYING FACTOR 1, 2"/>
    <property type="match status" value="1"/>
</dbReference>
<name>A0A382UM23_9ZZZZ</name>
<reference evidence="2" key="1">
    <citation type="submission" date="2018-05" db="EMBL/GenBank/DDBJ databases">
        <authorList>
            <person name="Lanie J.A."/>
            <person name="Ng W.-L."/>
            <person name="Kazmierczak K.M."/>
            <person name="Andrzejewski T.M."/>
            <person name="Davidsen T.M."/>
            <person name="Wayne K.J."/>
            <person name="Tettelin H."/>
            <person name="Glass J.I."/>
            <person name="Rusch D."/>
            <person name="Podicherti R."/>
            <person name="Tsui H.-C.T."/>
            <person name="Winkler M.E."/>
        </authorList>
    </citation>
    <scope>NUCLEOTIDE SEQUENCE</scope>
</reference>
<accession>A0A382UM23</accession>
<dbReference type="Pfam" id="PF03781">
    <property type="entry name" value="FGE-sulfatase"/>
    <property type="match status" value="1"/>
</dbReference>
<dbReference type="Gene3D" id="3.90.1580.10">
    <property type="entry name" value="paralog of FGE (formylglycine-generating enzyme)"/>
    <property type="match status" value="1"/>
</dbReference>
<proteinExistence type="predicted"/>
<evidence type="ECO:0000313" key="2">
    <source>
        <dbReference type="EMBL" id="SVD35316.1"/>
    </source>
</evidence>
<dbReference type="InterPro" id="IPR016187">
    <property type="entry name" value="CTDL_fold"/>
</dbReference>